<evidence type="ECO:0000313" key="3">
    <source>
        <dbReference type="EMBL" id="WGW12018.1"/>
    </source>
</evidence>
<dbReference type="InterPro" id="IPR003615">
    <property type="entry name" value="HNH_nuc"/>
</dbReference>
<proteinExistence type="predicted"/>
<sequence length="495" mass="54526">MEIVEEVRATVATAKALTSNQVRAWTMDERRQALSALDDLTRIAALTKARILTVEEESGDWALRGDPSIEAWRARTTREGYGKARDELHLARTVEEAPRLGDAVQNGDITAEHATVLARGMQTASEAQREALQTPEIQDDLLRSAGKTNANDFKTALKHKLADIDKAAHQRGADDAKARRFTRLTRAYGGFRLEAFLDEASGQMLRTALKAAAGKPAADDDRTIVQRTADALTTVAGHALDRGTLRVGGQVRPHVMVTLSAEQWAAWRTRGEFPGATYTDGTPLAESDPATLLCDAQLMRVVFDADSQVVDFGREKRTFTGRQRKSMMVRDGGCMSPGCGIPPEYCEGHHINEWAAANGNTNIDEGALFCIFHHHWIHRNNIAIAHDARGLSFWSNNGKFIGRTDYRQRCVERGQRIAVASGPAQSGDVLPNTEDVNRPEQDHLKPKSLGCGRRPNRTVISQHVVASRACPERSDEPGRSPPQRHSLEILGHYRG</sequence>
<dbReference type="RefSeq" id="WP_349638814.1">
    <property type="nucleotide sequence ID" value="NZ_CP090958.1"/>
</dbReference>
<gene>
    <name evidence="3" type="ORF">LWF01_18350</name>
</gene>
<accession>A0ABY8QSX7</accession>
<feature type="region of interest" description="Disordered" evidence="1">
    <location>
        <begin position="421"/>
        <end position="495"/>
    </location>
</feature>
<dbReference type="CDD" id="cd00085">
    <property type="entry name" value="HNHc"/>
    <property type="match status" value="1"/>
</dbReference>
<evidence type="ECO:0000313" key="4">
    <source>
        <dbReference type="Proteomes" id="UP001209083"/>
    </source>
</evidence>
<reference evidence="3 4" key="1">
    <citation type="submission" date="2023-05" db="EMBL/GenBank/DDBJ databases">
        <title>Lithophilousrod everest ZFBP1038 complete genpme.</title>
        <authorList>
            <person name="Tian M."/>
        </authorList>
    </citation>
    <scope>NUCLEOTIDE SEQUENCE [LARGE SCALE GENOMIC DNA]</scope>
    <source>
        <strain evidence="3 4">ZFBP1038</strain>
    </source>
</reference>
<evidence type="ECO:0000259" key="2">
    <source>
        <dbReference type="Pfam" id="PF02720"/>
    </source>
</evidence>
<protein>
    <submittedName>
        <fullName evidence="3">DUF222 domain-containing protein</fullName>
    </submittedName>
</protein>
<feature type="domain" description="DUF222" evidence="2">
    <location>
        <begin position="41"/>
        <end position="331"/>
    </location>
</feature>
<dbReference type="Pfam" id="PF02720">
    <property type="entry name" value="DUF222"/>
    <property type="match status" value="1"/>
</dbReference>
<dbReference type="Proteomes" id="UP001209083">
    <property type="component" value="Chromosome"/>
</dbReference>
<name>A0ABY8QSX7_9MICO</name>
<feature type="compositionally biased region" description="Basic and acidic residues" evidence="1">
    <location>
        <begin position="435"/>
        <end position="445"/>
    </location>
</feature>
<organism evidence="3 4">
    <name type="scientific">Saxibacter everestensis</name>
    <dbReference type="NCBI Taxonomy" id="2909229"/>
    <lineage>
        <taxon>Bacteria</taxon>
        <taxon>Bacillati</taxon>
        <taxon>Actinomycetota</taxon>
        <taxon>Actinomycetes</taxon>
        <taxon>Micrococcales</taxon>
        <taxon>Brevibacteriaceae</taxon>
        <taxon>Saxibacter</taxon>
    </lineage>
</organism>
<dbReference type="InterPro" id="IPR003870">
    <property type="entry name" value="DUF222"/>
</dbReference>
<evidence type="ECO:0000256" key="1">
    <source>
        <dbReference type="SAM" id="MobiDB-lite"/>
    </source>
</evidence>
<keyword evidence="4" id="KW-1185">Reference proteome</keyword>
<dbReference type="EMBL" id="CP090958">
    <property type="protein sequence ID" value="WGW12018.1"/>
    <property type="molecule type" value="Genomic_DNA"/>
</dbReference>